<name>A0A6J5RDE4_9CAUD</name>
<dbReference type="EMBL" id="LR797247">
    <property type="protein sequence ID" value="CAB4195520.1"/>
    <property type="molecule type" value="Genomic_DNA"/>
</dbReference>
<gene>
    <name evidence="1" type="ORF">UFOVP1286_25</name>
    <name evidence="2" type="ORF">UFOVP1407_55</name>
    <name evidence="3" type="ORF">UFOVP1640_22</name>
</gene>
<dbReference type="EMBL" id="LR797360">
    <property type="protein sequence ID" value="CAB4205564.1"/>
    <property type="molecule type" value="Genomic_DNA"/>
</dbReference>
<sequence>MRQVTVTADILDGETYNTVPVILDQYLTPFQVSYISSGDGQVEVTFTDPYPVVDQDFVEADFDWQNAATTYPNAANFLGQPVRAVRLSGASINTTLTVIQAGDQ</sequence>
<evidence type="ECO:0000313" key="3">
    <source>
        <dbReference type="EMBL" id="CAB4221621.1"/>
    </source>
</evidence>
<organism evidence="1">
    <name type="scientific">uncultured Caudovirales phage</name>
    <dbReference type="NCBI Taxonomy" id="2100421"/>
    <lineage>
        <taxon>Viruses</taxon>
        <taxon>Duplodnaviria</taxon>
        <taxon>Heunggongvirae</taxon>
        <taxon>Uroviricota</taxon>
        <taxon>Caudoviricetes</taxon>
        <taxon>Peduoviridae</taxon>
        <taxon>Maltschvirus</taxon>
        <taxon>Maltschvirus maltsch</taxon>
    </lineage>
</organism>
<proteinExistence type="predicted"/>
<reference evidence="1" key="1">
    <citation type="submission" date="2020-05" db="EMBL/GenBank/DDBJ databases">
        <authorList>
            <person name="Chiriac C."/>
            <person name="Salcher M."/>
            <person name="Ghai R."/>
            <person name="Kavagutti S V."/>
        </authorList>
    </citation>
    <scope>NUCLEOTIDE SEQUENCE</scope>
</reference>
<evidence type="ECO:0000313" key="2">
    <source>
        <dbReference type="EMBL" id="CAB4205564.1"/>
    </source>
</evidence>
<accession>A0A6J5RDE4</accession>
<protein>
    <submittedName>
        <fullName evidence="1">Uncharacterized protein</fullName>
    </submittedName>
</protein>
<evidence type="ECO:0000313" key="1">
    <source>
        <dbReference type="EMBL" id="CAB4195520.1"/>
    </source>
</evidence>
<dbReference type="EMBL" id="LR797504">
    <property type="protein sequence ID" value="CAB4221621.1"/>
    <property type="molecule type" value="Genomic_DNA"/>
</dbReference>